<dbReference type="PIRSF" id="PIRSF000194">
    <property type="entry name" value="DHFR"/>
    <property type="match status" value="1"/>
</dbReference>
<keyword evidence="5 7" id="KW-0521">NADP</keyword>
<gene>
    <name evidence="10" type="ORF">TMUPMC115_1582</name>
</gene>
<dbReference type="GO" id="GO:0046654">
    <property type="term" value="P:tetrahydrofolate biosynthetic process"/>
    <property type="evidence" value="ECO:0007669"/>
    <property type="project" value="UniProtKB-UniPathway"/>
</dbReference>
<dbReference type="Proteomes" id="UP000029380">
    <property type="component" value="Unassembled WGS sequence"/>
</dbReference>
<dbReference type="CDD" id="cd00209">
    <property type="entry name" value="DHFR"/>
    <property type="match status" value="1"/>
</dbReference>
<dbReference type="RefSeq" id="WP_038026213.1">
    <property type="nucleotide sequence ID" value="NZ_JPVU01000167.1"/>
</dbReference>
<evidence type="ECO:0000256" key="3">
    <source>
        <dbReference type="ARBA" id="ARBA00012856"/>
    </source>
</evidence>
<dbReference type="InterPro" id="IPR024072">
    <property type="entry name" value="DHFR-like_dom_sf"/>
</dbReference>
<dbReference type="Pfam" id="PF00186">
    <property type="entry name" value="DHFR_1"/>
    <property type="match status" value="1"/>
</dbReference>
<dbReference type="AlphaFoldDB" id="A0A091BZT1"/>
<dbReference type="PANTHER" id="PTHR48069:SF3">
    <property type="entry name" value="DIHYDROFOLATE REDUCTASE"/>
    <property type="match status" value="1"/>
</dbReference>
<evidence type="ECO:0000259" key="9">
    <source>
        <dbReference type="PROSITE" id="PS51330"/>
    </source>
</evidence>
<keyword evidence="4 7" id="KW-0554">One-carbon metabolism</keyword>
<proteinExistence type="inferred from homology"/>
<dbReference type="GO" id="GO:0004146">
    <property type="term" value="F:dihydrofolate reductase activity"/>
    <property type="evidence" value="ECO:0007669"/>
    <property type="project" value="UniProtKB-EC"/>
</dbReference>
<evidence type="ECO:0000256" key="6">
    <source>
        <dbReference type="ARBA" id="ARBA00023002"/>
    </source>
</evidence>
<accession>A0A091BZT1</accession>
<keyword evidence="6 7" id="KW-0560">Oxidoreductase</keyword>
<dbReference type="SUPFAM" id="SSF53597">
    <property type="entry name" value="Dihydrofolate reductase-like"/>
    <property type="match status" value="1"/>
</dbReference>
<dbReference type="PROSITE" id="PS00075">
    <property type="entry name" value="DHFR_1"/>
    <property type="match status" value="1"/>
</dbReference>
<evidence type="ECO:0000256" key="1">
    <source>
        <dbReference type="ARBA" id="ARBA00004903"/>
    </source>
</evidence>
<dbReference type="EC" id="1.5.1.3" evidence="3 7"/>
<dbReference type="GO" id="GO:0005829">
    <property type="term" value="C:cytosol"/>
    <property type="evidence" value="ECO:0007669"/>
    <property type="project" value="TreeGrafter"/>
</dbReference>
<comment type="function">
    <text evidence="7">Key enzyme in folate metabolism. Catalyzes an essential reaction for de novo glycine and purine synthesis, and for DNA precursor synthesis.</text>
</comment>
<dbReference type="OrthoDB" id="9804315at2"/>
<sequence length="162" mass="18794">MLAAIWAQDKNGVIGKDNKLPWYLPEDLKFFKDSTVGNTLVMGRKTFEGMGSRPLPNRETIILTKDPSYTAENVKILHSTEEVVELANQQSTPVFVGGGTEIFRELLPHFDYLYRTFIDESFAGDTYMPEVDWSHWKLIEKTEGIVDERNRYKHQFEIYGRK</sequence>
<evidence type="ECO:0000256" key="7">
    <source>
        <dbReference type="PIRNR" id="PIRNR000194"/>
    </source>
</evidence>
<comment type="caution">
    <text evidence="10">The sequence shown here is derived from an EMBL/GenBank/DDBJ whole genome shotgun (WGS) entry which is preliminary data.</text>
</comment>
<reference evidence="10 11" key="1">
    <citation type="submission" date="2014-08" db="EMBL/GenBank/DDBJ databases">
        <title>Genome sequence of Tetragenococcus muriaticus.</title>
        <authorList>
            <person name="Chuea-nongthon C."/>
            <person name="Rodtong S."/>
            <person name="Yongsawatdigul J."/>
            <person name="Steele J.L."/>
            <person name="Liu X.-y."/>
            <person name="Speers J."/>
            <person name="Glasner J.D."/>
            <person name="Neeno-Eckwall E.C."/>
        </authorList>
    </citation>
    <scope>NUCLEOTIDE SEQUENCE [LARGE SCALE GENOMIC DNA]</scope>
    <source>
        <strain evidence="10 11">PMC-11-5</strain>
    </source>
</reference>
<dbReference type="PRINTS" id="PR00070">
    <property type="entry name" value="DHFR"/>
</dbReference>
<dbReference type="GO" id="GO:0046452">
    <property type="term" value="P:dihydrofolate metabolic process"/>
    <property type="evidence" value="ECO:0007669"/>
    <property type="project" value="TreeGrafter"/>
</dbReference>
<dbReference type="PANTHER" id="PTHR48069">
    <property type="entry name" value="DIHYDROFOLATE REDUCTASE"/>
    <property type="match status" value="1"/>
</dbReference>
<dbReference type="GO" id="GO:0046655">
    <property type="term" value="P:folic acid metabolic process"/>
    <property type="evidence" value="ECO:0007669"/>
    <property type="project" value="TreeGrafter"/>
</dbReference>
<dbReference type="PATRIC" id="fig|1302649.3.peg.1585"/>
<evidence type="ECO:0000256" key="4">
    <source>
        <dbReference type="ARBA" id="ARBA00022563"/>
    </source>
</evidence>
<dbReference type="Gene3D" id="3.40.430.10">
    <property type="entry name" value="Dihydrofolate Reductase, subunit A"/>
    <property type="match status" value="1"/>
</dbReference>
<evidence type="ECO:0000313" key="11">
    <source>
        <dbReference type="Proteomes" id="UP000029380"/>
    </source>
</evidence>
<comment type="similarity">
    <text evidence="2 7 8">Belongs to the dihydrofolate reductase family.</text>
</comment>
<protein>
    <recommendedName>
        <fullName evidence="3 7">Dihydrofolate reductase</fullName>
        <ecNumber evidence="3 7">1.5.1.3</ecNumber>
    </recommendedName>
</protein>
<name>A0A091BZT1_9ENTE</name>
<comment type="catalytic activity">
    <reaction evidence="7">
        <text>(6S)-5,6,7,8-tetrahydrofolate + NADP(+) = 7,8-dihydrofolate + NADPH + H(+)</text>
        <dbReference type="Rhea" id="RHEA:15009"/>
        <dbReference type="ChEBI" id="CHEBI:15378"/>
        <dbReference type="ChEBI" id="CHEBI:57451"/>
        <dbReference type="ChEBI" id="CHEBI:57453"/>
        <dbReference type="ChEBI" id="CHEBI:57783"/>
        <dbReference type="ChEBI" id="CHEBI:58349"/>
        <dbReference type="EC" id="1.5.1.3"/>
    </reaction>
</comment>
<evidence type="ECO:0000256" key="8">
    <source>
        <dbReference type="RuleBase" id="RU004474"/>
    </source>
</evidence>
<feature type="domain" description="DHFR" evidence="9">
    <location>
        <begin position="1"/>
        <end position="161"/>
    </location>
</feature>
<evidence type="ECO:0000256" key="5">
    <source>
        <dbReference type="ARBA" id="ARBA00022857"/>
    </source>
</evidence>
<dbReference type="GO" id="GO:0006730">
    <property type="term" value="P:one-carbon metabolic process"/>
    <property type="evidence" value="ECO:0007669"/>
    <property type="project" value="UniProtKB-KW"/>
</dbReference>
<dbReference type="InterPro" id="IPR017925">
    <property type="entry name" value="DHFR_CS"/>
</dbReference>
<dbReference type="EMBL" id="JPVU01000167">
    <property type="protein sequence ID" value="KFN91116.1"/>
    <property type="molecule type" value="Genomic_DNA"/>
</dbReference>
<evidence type="ECO:0000313" key="10">
    <source>
        <dbReference type="EMBL" id="KFN91116.1"/>
    </source>
</evidence>
<evidence type="ECO:0000256" key="2">
    <source>
        <dbReference type="ARBA" id="ARBA00009539"/>
    </source>
</evidence>
<comment type="pathway">
    <text evidence="1 7">Cofactor biosynthesis; tetrahydrofolate biosynthesis; 5,6,7,8-tetrahydrofolate from 7,8-dihydrofolate: step 1/1.</text>
</comment>
<organism evidence="10 11">
    <name type="scientific">Tetragenococcus muriaticus PMC-11-5</name>
    <dbReference type="NCBI Taxonomy" id="1302649"/>
    <lineage>
        <taxon>Bacteria</taxon>
        <taxon>Bacillati</taxon>
        <taxon>Bacillota</taxon>
        <taxon>Bacilli</taxon>
        <taxon>Lactobacillales</taxon>
        <taxon>Enterococcaceae</taxon>
        <taxon>Tetragenococcus</taxon>
    </lineage>
</organism>
<dbReference type="UniPathway" id="UPA00077">
    <property type="reaction ID" value="UER00158"/>
</dbReference>
<dbReference type="InterPro" id="IPR012259">
    <property type="entry name" value="DHFR"/>
</dbReference>
<dbReference type="PROSITE" id="PS51330">
    <property type="entry name" value="DHFR_2"/>
    <property type="match status" value="1"/>
</dbReference>
<dbReference type="InterPro" id="IPR001796">
    <property type="entry name" value="DHFR_dom"/>
</dbReference>
<dbReference type="GO" id="GO:0050661">
    <property type="term" value="F:NADP binding"/>
    <property type="evidence" value="ECO:0007669"/>
    <property type="project" value="InterPro"/>
</dbReference>